<dbReference type="InterPro" id="IPR001304">
    <property type="entry name" value="C-type_lectin-like"/>
</dbReference>
<organism evidence="3 4">
    <name type="scientific">Culex pipiens pipiens</name>
    <name type="common">Northern house mosquito</name>
    <dbReference type="NCBI Taxonomy" id="38569"/>
    <lineage>
        <taxon>Eukaryota</taxon>
        <taxon>Metazoa</taxon>
        <taxon>Ecdysozoa</taxon>
        <taxon>Arthropoda</taxon>
        <taxon>Hexapoda</taxon>
        <taxon>Insecta</taxon>
        <taxon>Pterygota</taxon>
        <taxon>Neoptera</taxon>
        <taxon>Endopterygota</taxon>
        <taxon>Diptera</taxon>
        <taxon>Nematocera</taxon>
        <taxon>Culicoidea</taxon>
        <taxon>Culicidae</taxon>
        <taxon>Culicinae</taxon>
        <taxon>Culicini</taxon>
        <taxon>Culex</taxon>
        <taxon>Culex</taxon>
    </lineage>
</organism>
<sequence length="127" mass="13913">MFLKYVVFGDRSVDFDGALITCRNYGMQLATITSQADTIDVLLAMSSQGSLTGAGYWIGATNFGRPNLFVWVLSNMPIWYPIGYQNWAAGEPNNAGGTENCVEVFNNIGVTWNDVDCGRKRGVVCQV</sequence>
<dbReference type="PANTHER" id="PTHR22803">
    <property type="entry name" value="MANNOSE, PHOSPHOLIPASE, LECTIN RECEPTOR RELATED"/>
    <property type="match status" value="1"/>
</dbReference>
<proteinExistence type="predicted"/>
<evidence type="ECO:0000259" key="2">
    <source>
        <dbReference type="PROSITE" id="PS50041"/>
    </source>
</evidence>
<protein>
    <recommendedName>
        <fullName evidence="2">C-type lectin domain-containing protein</fullName>
    </recommendedName>
</protein>
<dbReference type="SUPFAM" id="SSF56436">
    <property type="entry name" value="C-type lectin-like"/>
    <property type="match status" value="1"/>
</dbReference>
<keyword evidence="1" id="KW-1015">Disulfide bond</keyword>
<gene>
    <name evidence="3" type="ORF">pipiens_013131</name>
</gene>
<feature type="domain" description="C-type lectin" evidence="2">
    <location>
        <begin position="5"/>
        <end position="126"/>
    </location>
</feature>
<reference evidence="3 4" key="1">
    <citation type="submission" date="2024-05" db="EMBL/GenBank/DDBJ databases">
        <title>Culex pipiens pipiens assembly and annotation.</title>
        <authorList>
            <person name="Alout H."/>
            <person name="Durand T."/>
        </authorList>
    </citation>
    <scope>NUCLEOTIDE SEQUENCE [LARGE SCALE GENOMIC DNA]</scope>
    <source>
        <strain evidence="3">HA-2024</strain>
        <tissue evidence="3">Whole body</tissue>
    </source>
</reference>
<dbReference type="InterPro" id="IPR016186">
    <property type="entry name" value="C-type_lectin-like/link_sf"/>
</dbReference>
<dbReference type="PROSITE" id="PS50041">
    <property type="entry name" value="C_TYPE_LECTIN_2"/>
    <property type="match status" value="1"/>
</dbReference>
<evidence type="ECO:0000313" key="3">
    <source>
        <dbReference type="EMBL" id="KAL1383408.1"/>
    </source>
</evidence>
<dbReference type="Proteomes" id="UP001562425">
    <property type="component" value="Unassembled WGS sequence"/>
</dbReference>
<name>A0ABD1D2A7_CULPP</name>
<evidence type="ECO:0000313" key="4">
    <source>
        <dbReference type="Proteomes" id="UP001562425"/>
    </source>
</evidence>
<keyword evidence="4" id="KW-1185">Reference proteome</keyword>
<dbReference type="InterPro" id="IPR018378">
    <property type="entry name" value="C-type_lectin_CS"/>
</dbReference>
<dbReference type="AlphaFoldDB" id="A0ABD1D2A7"/>
<dbReference type="CDD" id="cd00037">
    <property type="entry name" value="CLECT"/>
    <property type="match status" value="1"/>
</dbReference>
<dbReference type="SMART" id="SM00034">
    <property type="entry name" value="CLECT"/>
    <property type="match status" value="1"/>
</dbReference>
<dbReference type="PROSITE" id="PS00615">
    <property type="entry name" value="C_TYPE_LECTIN_1"/>
    <property type="match status" value="1"/>
</dbReference>
<comment type="caution">
    <text evidence="3">The sequence shown here is derived from an EMBL/GenBank/DDBJ whole genome shotgun (WGS) entry which is preliminary data.</text>
</comment>
<accession>A0ABD1D2A7</accession>
<dbReference type="Gene3D" id="3.10.100.10">
    <property type="entry name" value="Mannose-Binding Protein A, subunit A"/>
    <property type="match status" value="1"/>
</dbReference>
<dbReference type="Pfam" id="PF00059">
    <property type="entry name" value="Lectin_C"/>
    <property type="match status" value="1"/>
</dbReference>
<dbReference type="InterPro" id="IPR050111">
    <property type="entry name" value="C-type_lectin/snaclec_domain"/>
</dbReference>
<dbReference type="InterPro" id="IPR016187">
    <property type="entry name" value="CTDL_fold"/>
</dbReference>
<dbReference type="EMBL" id="JBEHCU010008405">
    <property type="protein sequence ID" value="KAL1383408.1"/>
    <property type="molecule type" value="Genomic_DNA"/>
</dbReference>
<evidence type="ECO:0000256" key="1">
    <source>
        <dbReference type="ARBA" id="ARBA00023157"/>
    </source>
</evidence>